<dbReference type="GO" id="GO:0000712">
    <property type="term" value="P:resolution of meiotic recombination intermediates"/>
    <property type="evidence" value="ECO:0007669"/>
    <property type="project" value="TreeGrafter"/>
</dbReference>
<sequence>MSLSSKINLLHLLAASDTVTALDAVHNLLKTGQKQVHEREEDGLTALHVAAAWDNLAMCQLLMYFGADPFHRDDYGRTPKDMANGSVKKFFSRLYETEVQGRNNIRRSFLRALCQLFSCPMAQKDSKVSMKLKRSHSWSPSYDGTSNFLSKDEKRLQWAFRKNQSLLFRNNAGKVQQESAQCLSQGTKSSEKMTSSTVGSPHTFEQRDITVPCEIESNDAMYITAREYGCTIVSDEKKEFDKFSDDLCSQIASLSIHPTQLGSKNQVVEKSTASMDESENIPPKILEAVRLMSGEQIKRELIKRGEIVGPLFESTRFVYELKLARIMANILSSSSKSKYSLALERCIASGSCPSGGKMDQIVMDTFAKLSKEECREGNRPTCFCYILIDPSFIAAPYNSCTMKQFVDSIFYIGKGKRSRPFQHLVDAVRAKGFGDSVIMKSNKLQKIVNLWTDGRGVVSLHVFQNTIPVEAFTREAAMIDAIGIENLTNVKRGEYYGPMRNWTASQKATYGSYLLLNALAIFHVEGCREIYENDVQDK</sequence>
<feature type="compositionally biased region" description="Polar residues" evidence="2">
    <location>
        <begin position="179"/>
        <end position="200"/>
    </location>
</feature>
<evidence type="ECO:0000256" key="1">
    <source>
        <dbReference type="PROSITE-ProRule" id="PRU00023"/>
    </source>
</evidence>
<evidence type="ECO:0000313" key="5">
    <source>
        <dbReference type="EMBL" id="VDN05024.1"/>
    </source>
</evidence>
<organism evidence="7">
    <name type="scientific">Thelazia callipaeda</name>
    <name type="common">Oriental eyeworm</name>
    <name type="synonym">Parasitic nematode</name>
    <dbReference type="NCBI Taxonomy" id="103827"/>
    <lineage>
        <taxon>Eukaryota</taxon>
        <taxon>Metazoa</taxon>
        <taxon>Ecdysozoa</taxon>
        <taxon>Nematoda</taxon>
        <taxon>Chromadorea</taxon>
        <taxon>Rhabditida</taxon>
        <taxon>Spirurina</taxon>
        <taxon>Spiruromorpha</taxon>
        <taxon>Thelazioidea</taxon>
        <taxon>Thelaziidae</taxon>
        <taxon>Thelazia</taxon>
    </lineage>
</organism>
<dbReference type="EMBL" id="UYYF01004521">
    <property type="protein sequence ID" value="VDN05024.1"/>
    <property type="molecule type" value="Genomic_DNA"/>
</dbReference>
<evidence type="ECO:0000313" key="6">
    <source>
        <dbReference type="Proteomes" id="UP000276776"/>
    </source>
</evidence>
<dbReference type="InterPro" id="IPR036770">
    <property type="entry name" value="Ankyrin_rpt-contain_sf"/>
</dbReference>
<dbReference type="Gene3D" id="1.10.720.40">
    <property type="match status" value="1"/>
</dbReference>
<evidence type="ECO:0000313" key="7">
    <source>
        <dbReference type="WBParaSite" id="TCLT_0000756701-mRNA-1"/>
    </source>
</evidence>
<dbReference type="Gene3D" id="1.25.40.20">
    <property type="entry name" value="Ankyrin repeat-containing domain"/>
    <property type="match status" value="1"/>
</dbReference>
<evidence type="ECO:0000259" key="4">
    <source>
        <dbReference type="PROSITE" id="PS50954"/>
    </source>
</evidence>
<name>A0A0N5D3Q1_THECL</name>
<protein>
    <submittedName>
        <fullName evidence="7">LEM domain-containing protein</fullName>
    </submittedName>
</protein>
<dbReference type="CDD" id="cd10454">
    <property type="entry name" value="GIY-YIG_COG3680_Meta"/>
    <property type="match status" value="1"/>
</dbReference>
<dbReference type="PANTHER" id="PTHR46427">
    <property type="entry name" value="ANKYRIN REPEAT AND LEM DOMAIN-CONTAINING PROTEIN 1"/>
    <property type="match status" value="1"/>
</dbReference>
<dbReference type="Pfam" id="PF00023">
    <property type="entry name" value="Ank"/>
    <property type="match status" value="1"/>
</dbReference>
<dbReference type="Proteomes" id="UP000276776">
    <property type="component" value="Unassembled WGS sequence"/>
</dbReference>
<dbReference type="InterPro" id="IPR003887">
    <property type="entry name" value="LEM_dom"/>
</dbReference>
<feature type="chain" id="PRO_5043126600" evidence="3">
    <location>
        <begin position="22"/>
        <end position="538"/>
    </location>
</feature>
<gene>
    <name evidence="5" type="ORF">TCLT_LOCUS7556</name>
</gene>
<evidence type="ECO:0000256" key="2">
    <source>
        <dbReference type="SAM" id="MobiDB-lite"/>
    </source>
</evidence>
<dbReference type="InterPro" id="IPR011015">
    <property type="entry name" value="LEM/LEM-like_dom_sf"/>
</dbReference>
<evidence type="ECO:0000256" key="3">
    <source>
        <dbReference type="SAM" id="SignalP"/>
    </source>
</evidence>
<dbReference type="CDD" id="cd12934">
    <property type="entry name" value="LEM"/>
    <property type="match status" value="1"/>
</dbReference>
<proteinExistence type="predicted"/>
<dbReference type="GO" id="GO:0004520">
    <property type="term" value="F:DNA endonuclease activity"/>
    <property type="evidence" value="ECO:0007669"/>
    <property type="project" value="TreeGrafter"/>
</dbReference>
<dbReference type="OrthoDB" id="1601181at2759"/>
<dbReference type="SUPFAM" id="SSF63451">
    <property type="entry name" value="LEM domain"/>
    <property type="match status" value="1"/>
</dbReference>
<dbReference type="InterPro" id="IPR034998">
    <property type="entry name" value="ANKLE1"/>
</dbReference>
<keyword evidence="3" id="KW-0732">Signal</keyword>
<dbReference type="SUPFAM" id="SSF48403">
    <property type="entry name" value="Ankyrin repeat"/>
    <property type="match status" value="1"/>
</dbReference>
<dbReference type="SMART" id="SM00540">
    <property type="entry name" value="LEM"/>
    <property type="match status" value="1"/>
</dbReference>
<feature type="repeat" description="ANK" evidence="1">
    <location>
        <begin position="42"/>
        <end position="74"/>
    </location>
</feature>
<keyword evidence="1" id="KW-0040">ANK repeat</keyword>
<accession>A0A0N5D3Q1</accession>
<dbReference type="Pfam" id="PF22945">
    <property type="entry name" value="LEM-3_GIY-YIG"/>
    <property type="match status" value="1"/>
</dbReference>
<dbReference type="Pfam" id="PF03020">
    <property type="entry name" value="LEM"/>
    <property type="match status" value="1"/>
</dbReference>
<dbReference type="InterPro" id="IPR002110">
    <property type="entry name" value="Ankyrin_rpt"/>
</dbReference>
<dbReference type="OMA" id="CYILIDP"/>
<dbReference type="GO" id="GO:0005654">
    <property type="term" value="C:nucleoplasm"/>
    <property type="evidence" value="ECO:0007669"/>
    <property type="project" value="TreeGrafter"/>
</dbReference>
<reference evidence="7" key="1">
    <citation type="submission" date="2017-02" db="UniProtKB">
        <authorList>
            <consortium name="WormBaseParasite"/>
        </authorList>
    </citation>
    <scope>IDENTIFICATION</scope>
</reference>
<dbReference type="PROSITE" id="PS50297">
    <property type="entry name" value="ANK_REP_REGION"/>
    <property type="match status" value="1"/>
</dbReference>
<dbReference type="GO" id="GO:0005737">
    <property type="term" value="C:cytoplasm"/>
    <property type="evidence" value="ECO:0007669"/>
    <property type="project" value="TreeGrafter"/>
</dbReference>
<dbReference type="WBParaSite" id="TCLT_0000756701-mRNA-1">
    <property type="protein sequence ID" value="TCLT_0000756701-mRNA-1"/>
    <property type="gene ID" value="TCLT_0000756701"/>
</dbReference>
<dbReference type="AlphaFoldDB" id="A0A0N5D3Q1"/>
<dbReference type="GO" id="GO:0000724">
    <property type="term" value="P:double-strand break repair via homologous recombination"/>
    <property type="evidence" value="ECO:0007669"/>
    <property type="project" value="TreeGrafter"/>
</dbReference>
<dbReference type="STRING" id="103827.A0A0N5D3Q1"/>
<feature type="domain" description="LEM" evidence="4">
    <location>
        <begin position="286"/>
        <end position="330"/>
    </location>
</feature>
<feature type="signal peptide" evidence="3">
    <location>
        <begin position="1"/>
        <end position="21"/>
    </location>
</feature>
<feature type="region of interest" description="Disordered" evidence="2">
    <location>
        <begin position="179"/>
        <end position="202"/>
    </location>
</feature>
<dbReference type="SMART" id="SM00248">
    <property type="entry name" value="ANK"/>
    <property type="match status" value="2"/>
</dbReference>
<dbReference type="PROSITE" id="PS50954">
    <property type="entry name" value="LEM"/>
    <property type="match status" value="1"/>
</dbReference>
<keyword evidence="6" id="KW-1185">Reference proteome</keyword>
<dbReference type="PROSITE" id="PS50088">
    <property type="entry name" value="ANK_REPEAT"/>
    <property type="match status" value="1"/>
</dbReference>
<dbReference type="PANTHER" id="PTHR46427:SF1">
    <property type="entry name" value="ANKYRIN REPEAT AND LEM DOMAIN-CONTAINING PROTEIN 1"/>
    <property type="match status" value="1"/>
</dbReference>
<reference evidence="5 6" key="2">
    <citation type="submission" date="2018-11" db="EMBL/GenBank/DDBJ databases">
        <authorList>
            <consortium name="Pathogen Informatics"/>
        </authorList>
    </citation>
    <scope>NUCLEOTIDE SEQUENCE [LARGE SCALE GENOMIC DNA]</scope>
</reference>